<dbReference type="InterPro" id="IPR012495">
    <property type="entry name" value="TadE-like_dom"/>
</dbReference>
<gene>
    <name evidence="3" type="ORF">GCM10011320_24470</name>
</gene>
<feature type="domain" description="TadE-like" evidence="2">
    <location>
        <begin position="28"/>
        <end position="70"/>
    </location>
</feature>
<feature type="transmembrane region" description="Helical" evidence="1">
    <location>
        <begin position="28"/>
        <end position="53"/>
    </location>
</feature>
<protein>
    <recommendedName>
        <fullName evidence="2">TadE-like domain-containing protein</fullName>
    </recommendedName>
</protein>
<evidence type="ECO:0000313" key="4">
    <source>
        <dbReference type="Proteomes" id="UP000661507"/>
    </source>
</evidence>
<accession>A0A917NQP2</accession>
<evidence type="ECO:0000259" key="2">
    <source>
        <dbReference type="Pfam" id="PF07811"/>
    </source>
</evidence>
<dbReference type="AlphaFoldDB" id="A0A917NQP2"/>
<reference evidence="3" key="2">
    <citation type="submission" date="2020-09" db="EMBL/GenBank/DDBJ databases">
        <authorList>
            <person name="Sun Q."/>
            <person name="Zhou Y."/>
        </authorList>
    </citation>
    <scope>NUCLEOTIDE SEQUENCE</scope>
    <source>
        <strain evidence="3">CGMCC 1.3617</strain>
    </source>
</reference>
<reference evidence="3" key="1">
    <citation type="journal article" date="2014" name="Int. J. Syst. Evol. Microbiol.">
        <title>Complete genome sequence of Corynebacterium casei LMG S-19264T (=DSM 44701T), isolated from a smear-ripened cheese.</title>
        <authorList>
            <consortium name="US DOE Joint Genome Institute (JGI-PGF)"/>
            <person name="Walter F."/>
            <person name="Albersmeier A."/>
            <person name="Kalinowski J."/>
            <person name="Ruckert C."/>
        </authorList>
    </citation>
    <scope>NUCLEOTIDE SEQUENCE</scope>
    <source>
        <strain evidence="3">CGMCC 1.3617</strain>
    </source>
</reference>
<evidence type="ECO:0000313" key="3">
    <source>
        <dbReference type="EMBL" id="GGJ16255.1"/>
    </source>
</evidence>
<organism evidence="3 4">
    <name type="scientific">Neoroseomonas lacus</name>
    <dbReference type="NCBI Taxonomy" id="287609"/>
    <lineage>
        <taxon>Bacteria</taxon>
        <taxon>Pseudomonadati</taxon>
        <taxon>Pseudomonadota</taxon>
        <taxon>Alphaproteobacteria</taxon>
        <taxon>Acetobacterales</taxon>
        <taxon>Acetobacteraceae</taxon>
        <taxon>Neoroseomonas</taxon>
    </lineage>
</organism>
<keyword evidence="4" id="KW-1185">Reference proteome</keyword>
<proteinExistence type="predicted"/>
<sequence>MFAEGLINRPPIRGRIVRRFCKPLGRRGVAATEFALISIPFFIIVIGCMEVAWQLATGAALDHAALRASRYGITGSNTPPSWQTTGQENVPTCRSQNIIWLVTQSTGGMLKVANLTVTTAAWPNVSGAGTGTGTQGAGSGGQIIAYTLTYRQPFITGLVAASLFGGDSFTHQAFLMVKNEPFENAAC</sequence>
<keyword evidence="1" id="KW-0812">Transmembrane</keyword>
<dbReference type="Pfam" id="PF07811">
    <property type="entry name" value="TadE"/>
    <property type="match status" value="1"/>
</dbReference>
<evidence type="ECO:0000256" key="1">
    <source>
        <dbReference type="SAM" id="Phobius"/>
    </source>
</evidence>
<comment type="caution">
    <text evidence="3">The sequence shown here is derived from an EMBL/GenBank/DDBJ whole genome shotgun (WGS) entry which is preliminary data.</text>
</comment>
<dbReference type="EMBL" id="BMKW01000005">
    <property type="protein sequence ID" value="GGJ16255.1"/>
    <property type="molecule type" value="Genomic_DNA"/>
</dbReference>
<name>A0A917NQP2_9PROT</name>
<keyword evidence="1" id="KW-0472">Membrane</keyword>
<keyword evidence="1" id="KW-1133">Transmembrane helix</keyword>
<dbReference type="Proteomes" id="UP000661507">
    <property type="component" value="Unassembled WGS sequence"/>
</dbReference>